<dbReference type="Proteomes" id="UP001597560">
    <property type="component" value="Unassembled WGS sequence"/>
</dbReference>
<comment type="caution">
    <text evidence="2">The sequence shown here is derived from an EMBL/GenBank/DDBJ whole genome shotgun (WGS) entry which is preliminary data.</text>
</comment>
<gene>
    <name evidence="2" type="ORF">ACFS6J_20365</name>
</gene>
<evidence type="ECO:0000313" key="2">
    <source>
        <dbReference type="EMBL" id="MFD2964171.1"/>
    </source>
</evidence>
<dbReference type="PANTHER" id="PTHR46401:SF2">
    <property type="entry name" value="GLYCOSYLTRANSFERASE WBBK-RELATED"/>
    <property type="match status" value="1"/>
</dbReference>
<organism evidence="2 3">
    <name type="scientific">Olivibacter jilunii</name>
    <dbReference type="NCBI Taxonomy" id="985016"/>
    <lineage>
        <taxon>Bacteria</taxon>
        <taxon>Pseudomonadati</taxon>
        <taxon>Bacteroidota</taxon>
        <taxon>Sphingobacteriia</taxon>
        <taxon>Sphingobacteriales</taxon>
        <taxon>Sphingobacteriaceae</taxon>
        <taxon>Olivibacter</taxon>
    </lineage>
</organism>
<dbReference type="EMBL" id="JBHUPA010000016">
    <property type="protein sequence ID" value="MFD2964171.1"/>
    <property type="molecule type" value="Genomic_DNA"/>
</dbReference>
<proteinExistence type="predicted"/>
<accession>A0ABW6B809</accession>
<evidence type="ECO:0000313" key="3">
    <source>
        <dbReference type="Proteomes" id="UP001597560"/>
    </source>
</evidence>
<dbReference type="PANTHER" id="PTHR46401">
    <property type="entry name" value="GLYCOSYLTRANSFERASE WBBK-RELATED"/>
    <property type="match status" value="1"/>
</dbReference>
<keyword evidence="1" id="KW-0808">Transferase</keyword>
<dbReference type="RefSeq" id="WP_377612316.1">
    <property type="nucleotide sequence ID" value="NZ_JBHUPA010000016.1"/>
</dbReference>
<evidence type="ECO:0000256" key="1">
    <source>
        <dbReference type="ARBA" id="ARBA00022679"/>
    </source>
</evidence>
<reference evidence="3" key="1">
    <citation type="journal article" date="2019" name="Int. J. Syst. Evol. Microbiol.">
        <title>The Global Catalogue of Microorganisms (GCM) 10K type strain sequencing project: providing services to taxonomists for standard genome sequencing and annotation.</title>
        <authorList>
            <consortium name="The Broad Institute Genomics Platform"/>
            <consortium name="The Broad Institute Genome Sequencing Center for Infectious Disease"/>
            <person name="Wu L."/>
            <person name="Ma J."/>
        </authorList>
    </citation>
    <scope>NUCLEOTIDE SEQUENCE [LARGE SCALE GENOMIC DNA]</scope>
    <source>
        <strain evidence="3">KCTC 23098</strain>
    </source>
</reference>
<name>A0ABW6B809_9SPHI</name>
<dbReference type="SUPFAM" id="SSF53756">
    <property type="entry name" value="UDP-Glycosyltransferase/glycogen phosphorylase"/>
    <property type="match status" value="1"/>
</dbReference>
<dbReference type="Pfam" id="PF13692">
    <property type="entry name" value="Glyco_trans_1_4"/>
    <property type="match status" value="1"/>
</dbReference>
<dbReference type="Gene3D" id="3.40.50.2000">
    <property type="entry name" value="Glycogen Phosphorylase B"/>
    <property type="match status" value="1"/>
</dbReference>
<sequence>MKKVLYFFPQNLMKSNAGNLTRAWTLLNYFRYKKFSVDYVYSADFWSTGTLSHDEIDKLLKNSSVKHVFKLEKKPKSWLSPHYWAKYKFHRLYRDIFKHKELPNFVNPYNKKRVKEILKDNKYDYIVISYAYWADFAKNKELFNGAKLFIDTHDFLTAQEQDVGDIGKMFKEEMRRLDLFDEIWTLSVEERYLFSQFCKSRIRYVPMTLAGNYTSISAKNFDLIYVAGDNHHNIRAASWFFAEVFPKLSDSVSICVIGKIVDFVPDLKGIQKYRFVQDLNGYYVRSRLSVCPMLSGTGVKVKVLEALSNGIPVVCSPRGADGLINKTDNGCLIADNAEQFVQHISSVLNDVDLYRELNHQAIRYFQRNHETGVLYSILDDAFDSSEI</sequence>
<keyword evidence="3" id="KW-1185">Reference proteome</keyword>
<protein>
    <submittedName>
        <fullName evidence="2">Glycosyltransferase</fullName>
    </submittedName>
</protein>